<dbReference type="EMBL" id="AJWZ01005947">
    <property type="protein sequence ID" value="EKC61165.1"/>
    <property type="molecule type" value="Genomic_DNA"/>
</dbReference>
<dbReference type="SUPFAM" id="SSF56281">
    <property type="entry name" value="Metallo-hydrolase/oxidoreductase"/>
    <property type="match status" value="1"/>
</dbReference>
<comment type="caution">
    <text evidence="6">The sequence shown here is derived from an EMBL/GenBank/DDBJ whole genome shotgun (WGS) entry which is preliminary data.</text>
</comment>
<organism evidence="6">
    <name type="scientific">human gut metagenome</name>
    <dbReference type="NCBI Taxonomy" id="408170"/>
    <lineage>
        <taxon>unclassified sequences</taxon>
        <taxon>metagenomes</taxon>
        <taxon>organismal metagenomes</taxon>
    </lineage>
</organism>
<feature type="domain" description="Metallo-beta-lactamase" evidence="5">
    <location>
        <begin position="12"/>
        <end position="202"/>
    </location>
</feature>
<dbReference type="InterPro" id="IPR051453">
    <property type="entry name" value="MBL_Glyoxalase_II"/>
</dbReference>
<keyword evidence="2" id="KW-0479">Metal-binding</keyword>
<dbReference type="Gene3D" id="3.60.15.10">
    <property type="entry name" value="Ribonuclease Z/Hydroxyacylglutathione hydrolase-like"/>
    <property type="match status" value="1"/>
</dbReference>
<dbReference type="GO" id="GO:0016787">
    <property type="term" value="F:hydrolase activity"/>
    <property type="evidence" value="ECO:0007669"/>
    <property type="project" value="UniProtKB-KW"/>
</dbReference>
<dbReference type="InterPro" id="IPR036866">
    <property type="entry name" value="RibonucZ/Hydroxyglut_hydro"/>
</dbReference>
<dbReference type="PANTHER" id="PTHR46233:SF3">
    <property type="entry name" value="HYDROXYACYLGLUTATHIONE HYDROLASE GLOC"/>
    <property type="match status" value="1"/>
</dbReference>
<accession>K1T4M2</accession>
<name>K1T4M2_9ZZZZ</name>
<proteinExistence type="predicted"/>
<keyword evidence="4" id="KW-0862">Zinc</keyword>
<dbReference type="SMART" id="SM00849">
    <property type="entry name" value="Lactamase_B"/>
    <property type="match status" value="1"/>
</dbReference>
<evidence type="ECO:0000256" key="2">
    <source>
        <dbReference type="ARBA" id="ARBA00022723"/>
    </source>
</evidence>
<evidence type="ECO:0000313" key="6">
    <source>
        <dbReference type="EMBL" id="EKC61165.1"/>
    </source>
</evidence>
<dbReference type="InterPro" id="IPR001279">
    <property type="entry name" value="Metallo-B-lactamas"/>
</dbReference>
<evidence type="ECO:0000256" key="1">
    <source>
        <dbReference type="ARBA" id="ARBA00001947"/>
    </source>
</evidence>
<evidence type="ECO:0000259" key="5">
    <source>
        <dbReference type="SMART" id="SM00849"/>
    </source>
</evidence>
<dbReference type="GO" id="GO:0046872">
    <property type="term" value="F:metal ion binding"/>
    <property type="evidence" value="ECO:0007669"/>
    <property type="project" value="UniProtKB-KW"/>
</dbReference>
<evidence type="ECO:0000256" key="3">
    <source>
        <dbReference type="ARBA" id="ARBA00022801"/>
    </source>
</evidence>
<dbReference type="CDD" id="cd06262">
    <property type="entry name" value="metallo-hydrolase-like_MBL-fold"/>
    <property type="match status" value="1"/>
</dbReference>
<sequence length="218" mass="23929">MQIERIPFPPIGSNMYVVTQGRDAIVLDPWPDEATMQRLQGYHALIVLTHEHIDHISGLGRMQRALSARTLWQENCTPWLRNPGNTTPVLLAALSVSRGAEARDFLRGLHLKTETYAPDMTFGDHIALDWGALHLEGYATPGHSRGSACYRIGPDAFFSGDSLVPGFAVITRLRGGDAAVLMDRTVPFLRALPPELTLYPGHGRCGMSLGKGLGSMDW</sequence>
<dbReference type="AlphaFoldDB" id="K1T4M2"/>
<reference evidence="6" key="1">
    <citation type="journal article" date="2013" name="Environ. Microbiol.">
        <title>Microbiota from the distal guts of lean and obese adolescents exhibit partial functional redundancy besides clear differences in community structure.</title>
        <authorList>
            <person name="Ferrer M."/>
            <person name="Ruiz A."/>
            <person name="Lanza F."/>
            <person name="Haange S.B."/>
            <person name="Oberbach A."/>
            <person name="Till H."/>
            <person name="Bargiela R."/>
            <person name="Campoy C."/>
            <person name="Segura M.T."/>
            <person name="Richter M."/>
            <person name="von Bergen M."/>
            <person name="Seifert J."/>
            <person name="Suarez A."/>
        </authorList>
    </citation>
    <scope>NUCLEOTIDE SEQUENCE</scope>
</reference>
<dbReference type="Pfam" id="PF00753">
    <property type="entry name" value="Lactamase_B"/>
    <property type="match status" value="1"/>
</dbReference>
<keyword evidence="3" id="KW-0378">Hydrolase</keyword>
<gene>
    <name evidence="6" type="ORF">OBE_08616</name>
</gene>
<protein>
    <submittedName>
        <fullName evidence="6">Protein containing Beta-lactamase-like domain protein</fullName>
    </submittedName>
</protein>
<dbReference type="PANTHER" id="PTHR46233">
    <property type="entry name" value="HYDROXYACYLGLUTATHIONE HYDROLASE GLOC"/>
    <property type="match status" value="1"/>
</dbReference>
<evidence type="ECO:0000256" key="4">
    <source>
        <dbReference type="ARBA" id="ARBA00022833"/>
    </source>
</evidence>
<comment type="cofactor">
    <cofactor evidence="1">
        <name>Zn(2+)</name>
        <dbReference type="ChEBI" id="CHEBI:29105"/>
    </cofactor>
</comment>